<dbReference type="Pfam" id="PF00749">
    <property type="entry name" value="tRNA-synt_1c"/>
    <property type="match status" value="1"/>
</dbReference>
<dbReference type="EC" id="6.1.1.17" evidence="3"/>
<proteinExistence type="inferred from homology"/>
<evidence type="ECO:0000256" key="4">
    <source>
        <dbReference type="ARBA" id="ARBA00022490"/>
    </source>
</evidence>
<feature type="domain" description="Glutamyl/glutaminyl-tRNA synthetase class Ib anti-codon binding" evidence="16">
    <location>
        <begin position="505"/>
        <end position="546"/>
    </location>
</feature>
<evidence type="ECO:0000256" key="2">
    <source>
        <dbReference type="ARBA" id="ARBA00008927"/>
    </source>
</evidence>
<dbReference type="InterPro" id="IPR020059">
    <property type="entry name" value="Glu/Gln-tRNA-synth_Ib_codon-bd"/>
</dbReference>
<dbReference type="SUPFAM" id="SSF50715">
    <property type="entry name" value="Ribosomal protein L25-like"/>
    <property type="match status" value="1"/>
</dbReference>
<dbReference type="InterPro" id="IPR014729">
    <property type="entry name" value="Rossmann-like_a/b/a_fold"/>
</dbReference>
<dbReference type="GO" id="GO:0017102">
    <property type="term" value="C:methionyl glutamyl tRNA synthetase complex"/>
    <property type="evidence" value="ECO:0007669"/>
    <property type="project" value="TreeGrafter"/>
</dbReference>
<organism evidence="17 18">
    <name type="scientific">Nosema bombycis (strain CQ1 / CVCC 102059)</name>
    <name type="common">Microsporidian parasite</name>
    <name type="synonym">Pebrine of silkworm</name>
    <dbReference type="NCBI Taxonomy" id="578461"/>
    <lineage>
        <taxon>Eukaryota</taxon>
        <taxon>Fungi</taxon>
        <taxon>Fungi incertae sedis</taxon>
        <taxon>Microsporidia</taxon>
        <taxon>Nosematidae</taxon>
        <taxon>Nosema</taxon>
    </lineage>
</organism>
<gene>
    <name evidence="17" type="primary">SYEC</name>
    <name evidence="17" type="ORF">NBO_78g0009</name>
</gene>
<dbReference type="GO" id="GO:0006424">
    <property type="term" value="P:glutamyl-tRNA aminoacylation"/>
    <property type="evidence" value="ECO:0007669"/>
    <property type="project" value="TreeGrafter"/>
</dbReference>
<comment type="similarity">
    <text evidence="2">Belongs to the class-I aminoacyl-tRNA synthetase family. Glutamate--tRNA ligase type 2 subfamily.</text>
</comment>
<evidence type="ECO:0000256" key="14">
    <source>
        <dbReference type="SAM" id="MobiDB-lite"/>
    </source>
</evidence>
<dbReference type="InterPro" id="IPR050132">
    <property type="entry name" value="Gln/Glu-tRNA_Ligase"/>
</dbReference>
<dbReference type="GO" id="GO:0004818">
    <property type="term" value="F:glutamate-tRNA ligase activity"/>
    <property type="evidence" value="ECO:0007669"/>
    <property type="project" value="UniProtKB-EC"/>
</dbReference>
<dbReference type="PRINTS" id="PR00987">
    <property type="entry name" value="TRNASYNTHGLU"/>
</dbReference>
<evidence type="ECO:0000256" key="8">
    <source>
        <dbReference type="ARBA" id="ARBA00022917"/>
    </source>
</evidence>
<dbReference type="EMBL" id="KB908986">
    <property type="protein sequence ID" value="EOB13382.1"/>
    <property type="molecule type" value="Genomic_DNA"/>
</dbReference>
<evidence type="ECO:0000256" key="1">
    <source>
        <dbReference type="ARBA" id="ARBA00004496"/>
    </source>
</evidence>
<dbReference type="Gene3D" id="3.40.50.620">
    <property type="entry name" value="HUPs"/>
    <property type="match status" value="1"/>
</dbReference>
<dbReference type="PROSITE" id="PS00178">
    <property type="entry name" value="AA_TRNA_LIGASE_I"/>
    <property type="match status" value="1"/>
</dbReference>
<feature type="compositionally biased region" description="Basic and acidic residues" evidence="14">
    <location>
        <begin position="465"/>
        <end position="485"/>
    </location>
</feature>
<evidence type="ECO:0000256" key="13">
    <source>
        <dbReference type="RuleBase" id="RU363037"/>
    </source>
</evidence>
<evidence type="ECO:0000256" key="6">
    <source>
        <dbReference type="ARBA" id="ARBA00022741"/>
    </source>
</evidence>
<dbReference type="Proteomes" id="UP000016927">
    <property type="component" value="Unassembled WGS sequence"/>
</dbReference>
<keyword evidence="9 13" id="KW-0030">Aminoacyl-tRNA synthetase</keyword>
<comment type="catalytic activity">
    <reaction evidence="11">
        <text>tRNA(Glu) + L-glutamate + ATP = L-glutamyl-tRNA(Glu) + AMP + diphosphate</text>
        <dbReference type="Rhea" id="RHEA:23540"/>
        <dbReference type="Rhea" id="RHEA-COMP:9663"/>
        <dbReference type="Rhea" id="RHEA-COMP:9680"/>
        <dbReference type="ChEBI" id="CHEBI:29985"/>
        <dbReference type="ChEBI" id="CHEBI:30616"/>
        <dbReference type="ChEBI" id="CHEBI:33019"/>
        <dbReference type="ChEBI" id="CHEBI:78442"/>
        <dbReference type="ChEBI" id="CHEBI:78520"/>
        <dbReference type="ChEBI" id="CHEBI:456215"/>
        <dbReference type="EC" id="6.1.1.17"/>
    </reaction>
</comment>
<protein>
    <recommendedName>
        <fullName evidence="12">Probable glutamate--tRNA ligase, cytoplasmic</fullName>
        <ecNumber evidence="3">6.1.1.17</ecNumber>
    </recommendedName>
    <alternativeName>
        <fullName evidence="10">Glutamyl-tRNA synthetase</fullName>
    </alternativeName>
</protein>
<dbReference type="FunFam" id="1.10.1160.10:FF:000001">
    <property type="entry name" value="Glutamine--tRNA ligase"/>
    <property type="match status" value="1"/>
</dbReference>
<dbReference type="OrthoDB" id="10250478at2759"/>
<dbReference type="STRING" id="578461.R0KT45"/>
<dbReference type="Gene3D" id="1.10.1160.10">
    <property type="entry name" value="Glutamyl-trna Synthetase, Domain 2"/>
    <property type="match status" value="1"/>
</dbReference>
<dbReference type="OMA" id="ITWIARK"/>
<evidence type="ECO:0000313" key="18">
    <source>
        <dbReference type="Proteomes" id="UP000016927"/>
    </source>
</evidence>
<reference evidence="17 18" key="1">
    <citation type="journal article" date="2013" name="BMC Genomics">
        <title>Comparative genomics of parasitic silkworm microsporidia reveal an association between genome expansion and host adaptation.</title>
        <authorList>
            <person name="Pan G."/>
            <person name="Xu J."/>
            <person name="Li T."/>
            <person name="Xia Q."/>
            <person name="Liu S.L."/>
            <person name="Zhang G."/>
            <person name="Li S."/>
            <person name="Li C."/>
            <person name="Liu H."/>
            <person name="Yang L."/>
            <person name="Liu T."/>
            <person name="Zhang X."/>
            <person name="Wu Z."/>
            <person name="Fan W."/>
            <person name="Dang X."/>
            <person name="Xiang H."/>
            <person name="Tao M."/>
            <person name="Li Y."/>
            <person name="Hu J."/>
            <person name="Li Z."/>
            <person name="Lin L."/>
            <person name="Luo J."/>
            <person name="Geng L."/>
            <person name="Wang L."/>
            <person name="Long M."/>
            <person name="Wan Y."/>
            <person name="He N."/>
            <person name="Zhang Z."/>
            <person name="Lu C."/>
            <person name="Keeling P.J."/>
            <person name="Wang J."/>
            <person name="Xiang Z."/>
            <person name="Zhou Z."/>
        </authorList>
    </citation>
    <scope>NUCLEOTIDE SEQUENCE [LARGE SCALE GENOMIC DNA]</scope>
    <source>
        <strain evidence="18">CQ1 / CVCC 102059</strain>
    </source>
</reference>
<dbReference type="PANTHER" id="PTHR43097">
    <property type="entry name" value="GLUTAMINE-TRNA LIGASE"/>
    <property type="match status" value="1"/>
</dbReference>
<dbReference type="InterPro" id="IPR011035">
    <property type="entry name" value="Ribosomal_bL25/Gln-tRNA_synth"/>
</dbReference>
<dbReference type="GO" id="GO:0005524">
    <property type="term" value="F:ATP binding"/>
    <property type="evidence" value="ECO:0007669"/>
    <property type="project" value="UniProtKB-KW"/>
</dbReference>
<evidence type="ECO:0000256" key="5">
    <source>
        <dbReference type="ARBA" id="ARBA00022598"/>
    </source>
</evidence>
<evidence type="ECO:0000259" key="16">
    <source>
        <dbReference type="Pfam" id="PF03950"/>
    </source>
</evidence>
<dbReference type="VEuPathDB" id="MicrosporidiaDB:NBO_78g0009"/>
<dbReference type="SUPFAM" id="SSF52374">
    <property type="entry name" value="Nucleotidylyl transferase"/>
    <property type="match status" value="1"/>
</dbReference>
<feature type="region of interest" description="Disordered" evidence="14">
    <location>
        <begin position="459"/>
        <end position="493"/>
    </location>
</feature>
<evidence type="ECO:0000256" key="9">
    <source>
        <dbReference type="ARBA" id="ARBA00023146"/>
    </source>
</evidence>
<dbReference type="InterPro" id="IPR020058">
    <property type="entry name" value="Glu/Gln-tRNA-synth_Ib_cat-dom"/>
</dbReference>
<dbReference type="InterPro" id="IPR000924">
    <property type="entry name" value="Glu/Gln-tRNA-synth"/>
</dbReference>
<dbReference type="FunFam" id="3.90.800.10:FF:000001">
    <property type="entry name" value="Glutamine--tRNA ligase"/>
    <property type="match status" value="1"/>
</dbReference>
<dbReference type="AlphaFoldDB" id="R0KT45"/>
<evidence type="ECO:0000256" key="7">
    <source>
        <dbReference type="ARBA" id="ARBA00022840"/>
    </source>
</evidence>
<dbReference type="InterPro" id="IPR020061">
    <property type="entry name" value="Glu_tRNA_lig_a-bdl"/>
</dbReference>
<dbReference type="InterPro" id="IPR001412">
    <property type="entry name" value="aa-tRNA-synth_I_CS"/>
</dbReference>
<dbReference type="Gene3D" id="3.90.800.10">
    <property type="entry name" value="Glutamyl-tRNA Synthetase, Domain 3"/>
    <property type="match status" value="1"/>
</dbReference>
<dbReference type="FunFam" id="3.40.50.620:FF:000037">
    <property type="entry name" value="Glutamine--tRNA ligase cytoplasmic"/>
    <property type="match status" value="1"/>
</dbReference>
<evidence type="ECO:0000256" key="12">
    <source>
        <dbReference type="ARBA" id="ARBA00070830"/>
    </source>
</evidence>
<sequence length="563" mass="65456">MSSQNSKEEFVNFLMNSKYGLPKESNPKDHFINQIPVYNDNILFLHSLKNINNESLQKQDLLFCFLNLNPPLLKILKDKKENEKFPELVIWYKEKFEENKKYLKEFNTRKVEDVKVDTNPQIVITRFPPEPSGFLHIGHAKAALVNATLAQKGGRMILRFDDTNPEKKYEEFEDQIIKDLKDLKIEDYTVSHSSDYFSLIIEKAKFLINKGKAYCDDTPQEQMRKERMDGIESKNREMKIEDSLNLFNEMLKGLQPSFCLRAKIDMKDPNKAMRDPVIFRSTNSKHHRVPDLHSFPTYDFTCPILDSIEGVTLACRSNEYRDRNKQYDWFLCNLELKNKPKIFDFSRLNFEKTVLSKRKITQLIENKKVNDWDDPRLSTIQGIKRAGMDMDVLREYILLQGPSQKTSTISWDKIWAMNKKAIDSKSPRFMAVPVENAVEVYVKNVGFEIKEVENLKINNKGNKAKGGDKGKGNVMETKDKNKEDNNSTCPESPTNNLLNTFISKKSQVFDNLIWISQEDASLLKEGEEFTLMNWGNAIVTEKIIKDNLTFSLTLDLNLKGDYK</sequence>
<keyword evidence="4" id="KW-0963">Cytoplasm</keyword>
<name>R0KT45_NOSB1</name>
<evidence type="ECO:0000259" key="15">
    <source>
        <dbReference type="Pfam" id="PF00749"/>
    </source>
</evidence>
<evidence type="ECO:0000313" key="17">
    <source>
        <dbReference type="EMBL" id="EOB13382.1"/>
    </source>
</evidence>
<dbReference type="GO" id="GO:0005829">
    <property type="term" value="C:cytosol"/>
    <property type="evidence" value="ECO:0007669"/>
    <property type="project" value="TreeGrafter"/>
</dbReference>
<dbReference type="Pfam" id="PF03950">
    <property type="entry name" value="tRNA-synt_1c_C"/>
    <property type="match status" value="1"/>
</dbReference>
<dbReference type="HOGENOM" id="CLU_001882_1_2_1"/>
<evidence type="ECO:0000256" key="11">
    <source>
        <dbReference type="ARBA" id="ARBA00048351"/>
    </source>
</evidence>
<feature type="domain" description="Glutamyl/glutaminyl-tRNA synthetase class Ib catalytic" evidence="15">
    <location>
        <begin position="123"/>
        <end position="423"/>
    </location>
</feature>
<accession>R0KT45</accession>
<keyword evidence="18" id="KW-1185">Reference proteome</keyword>
<keyword evidence="7 13" id="KW-0067">ATP-binding</keyword>
<keyword evidence="6 13" id="KW-0547">Nucleotide-binding</keyword>
<evidence type="ECO:0000256" key="3">
    <source>
        <dbReference type="ARBA" id="ARBA00012835"/>
    </source>
</evidence>
<comment type="subcellular location">
    <subcellularLocation>
        <location evidence="1">Cytoplasm</location>
    </subcellularLocation>
</comment>
<dbReference type="PANTHER" id="PTHR43097:SF5">
    <property type="entry name" value="GLUTAMATE--TRNA LIGASE"/>
    <property type="match status" value="1"/>
</dbReference>
<evidence type="ECO:0000256" key="10">
    <source>
        <dbReference type="ARBA" id="ARBA00030865"/>
    </source>
</evidence>
<keyword evidence="5 13" id="KW-0436">Ligase</keyword>
<keyword evidence="8 13" id="KW-0648">Protein biosynthesis</keyword>